<feature type="chain" id="PRO_5003508487" description="Glucosidase 2 subunit beta" evidence="6">
    <location>
        <begin position="24"/>
        <end position="754"/>
    </location>
</feature>
<dbReference type="InterPro" id="IPR044865">
    <property type="entry name" value="MRH_dom"/>
</dbReference>
<dbReference type="GO" id="GO:0008047">
    <property type="term" value="F:enzyme activator activity"/>
    <property type="evidence" value="ECO:0007669"/>
    <property type="project" value="EnsemblFungi"/>
</dbReference>
<organism evidence="8 9">
    <name type="scientific">Tetrapisispora phaffii (strain ATCC 24235 / CBS 4417 / NBRC 1672 / NRRL Y-8282 / UCD 70-5)</name>
    <name type="common">Yeast</name>
    <name type="synonym">Fabospora phaffii</name>
    <dbReference type="NCBI Taxonomy" id="1071381"/>
    <lineage>
        <taxon>Eukaryota</taxon>
        <taxon>Fungi</taxon>
        <taxon>Dikarya</taxon>
        <taxon>Ascomycota</taxon>
        <taxon>Saccharomycotina</taxon>
        <taxon>Saccharomycetes</taxon>
        <taxon>Saccharomycetales</taxon>
        <taxon>Saccharomycetaceae</taxon>
        <taxon>Tetrapisispora</taxon>
    </lineage>
</organism>
<sequence length="754" mass="86393">MFPISNSVNSLLLISVFINFTSGENVDLNKKNLNCESSNIVGVAPDRQSLYKPGEDGKFHCLNAPSIAIDFKQVNDGVCDCPDGSDEPGTGACGNEDLFYCENKGFIPRYISNSKVGDGICDCCDCSDELMRLRSSGVEFNEFENNCSILSEEFDKMVDSELNIYSLGYNSLNELKKKYNIESVEDKLKNSKIQSESIKDKMKDINKKYENYQSILNDERVRYENELKLVNPILLEFEKLDIKYLQDTLSEKFEDIKKINKVFRELTGIMENLIDTYTSSMNDKVVNDNVKKYNKLYSDKKLKRMFRDCNPVVDEDQKGQLLDYLSYELPTLFSMGLKFDDFEEDSSYYNQEAIDDKKFKTVKYNVGKINFVRSLLLGKFSYTGKTIEIIEEIMAILEDITNNFNVNFQDKGVLNAISAYKKVLDQYNGLSVTEDGSKKGISLPIEFSNGVEELFNFVTEKVPTFLEVEDVPVENNVLENNENDNIFGRLNKFLVNVKNDINNEYSVSLLKSLRSQINTHENELQKLNETLELNENSLKSLNEFVEKYQTGDENIKNTKELVIQEYKDLLNKMKSDNEEDGIFCINDAINNYLYNICFDSKNGGRILQKELKGDGNVILIGDLNSINFDDISDSESITNQKYIEYLKTKYSTIQKDDDDEDDNQLYLIDHLVNETSEIGKVDYLIDALYEINNGIKIEFNNGDKCWNGPKRSATVVIKCDENFKISNVQETTKCNYIIEIVGPLGCSSNYHRDK</sequence>
<dbReference type="Proteomes" id="UP000005666">
    <property type="component" value="Chromosome 3"/>
</dbReference>
<proteinExistence type="predicted"/>
<evidence type="ECO:0000256" key="4">
    <source>
        <dbReference type="ARBA" id="ARBA00023157"/>
    </source>
</evidence>
<dbReference type="GO" id="GO:0005788">
    <property type="term" value="C:endoplasmic reticulum lumen"/>
    <property type="evidence" value="ECO:0007669"/>
    <property type="project" value="EnsemblFungi"/>
</dbReference>
<dbReference type="Pfam" id="PF12999">
    <property type="entry name" value="PRKCSH-like"/>
    <property type="match status" value="1"/>
</dbReference>
<dbReference type="PROSITE" id="PS51914">
    <property type="entry name" value="MRH"/>
    <property type="match status" value="1"/>
</dbReference>
<keyword evidence="9" id="KW-1185">Reference proteome</keyword>
<dbReference type="OrthoDB" id="28322at2759"/>
<dbReference type="InterPro" id="IPR002172">
    <property type="entry name" value="LDrepeatLR_classA_rpt"/>
</dbReference>
<feature type="coiled-coil region" evidence="5">
    <location>
        <begin position="510"/>
        <end position="579"/>
    </location>
</feature>
<dbReference type="GO" id="GO:0070880">
    <property type="term" value="P:fungal-type cell wall beta-glucan biosynthetic process"/>
    <property type="evidence" value="ECO:0007669"/>
    <property type="project" value="EnsemblFungi"/>
</dbReference>
<name>G8BRI9_TETPH</name>
<gene>
    <name evidence="8" type="primary">TPHA0C02100</name>
    <name evidence="8" type="ordered locus">TPHA_0C02100</name>
</gene>
<dbReference type="GO" id="GO:0017177">
    <property type="term" value="C:glucosidase II complex"/>
    <property type="evidence" value="ECO:0007669"/>
    <property type="project" value="EnsemblFungi"/>
</dbReference>
<accession>G8BRI9</accession>
<feature type="signal peptide" evidence="6">
    <location>
        <begin position="1"/>
        <end position="23"/>
    </location>
</feature>
<reference evidence="8 9" key="1">
    <citation type="journal article" date="2011" name="Proc. Natl. Acad. Sci. U.S.A.">
        <title>Evolutionary erosion of yeast sex chromosomes by mating-type switching accidents.</title>
        <authorList>
            <person name="Gordon J.L."/>
            <person name="Armisen D."/>
            <person name="Proux-Wera E."/>
            <person name="Oheigeartaigh S.S."/>
            <person name="Byrne K.P."/>
            <person name="Wolfe K.H."/>
        </authorList>
    </citation>
    <scope>NUCLEOTIDE SEQUENCE [LARGE SCALE GENOMIC DNA]</scope>
    <source>
        <strain evidence="9">ATCC 24235 / CBS 4417 / NBRC 1672 / NRRL Y-8282 / UCD 70-5</strain>
    </source>
</reference>
<dbReference type="InterPro" id="IPR009011">
    <property type="entry name" value="Man6P_isomerase_rcpt-bd_dom_sf"/>
</dbReference>
<evidence type="ECO:0000256" key="6">
    <source>
        <dbReference type="SAM" id="SignalP"/>
    </source>
</evidence>
<dbReference type="HOGENOM" id="CLU_419754_0_0_1"/>
<dbReference type="AlphaFoldDB" id="G8BRI9"/>
<dbReference type="EMBL" id="HE612858">
    <property type="protein sequence ID" value="CCE62365.1"/>
    <property type="molecule type" value="Genomic_DNA"/>
</dbReference>
<dbReference type="GeneID" id="11533942"/>
<dbReference type="CDD" id="cd00112">
    <property type="entry name" value="LDLa"/>
    <property type="match status" value="1"/>
</dbReference>
<keyword evidence="2 6" id="KW-0732">Signal</keyword>
<dbReference type="Pfam" id="PF13015">
    <property type="entry name" value="PRKCSH_1"/>
    <property type="match status" value="1"/>
</dbReference>
<evidence type="ECO:0000256" key="1">
    <source>
        <dbReference type="ARBA" id="ARBA00022387"/>
    </source>
</evidence>
<dbReference type="InterPro" id="IPR028146">
    <property type="entry name" value="PRKCSH_N"/>
</dbReference>
<evidence type="ECO:0000259" key="7">
    <source>
        <dbReference type="PROSITE" id="PS51914"/>
    </source>
</evidence>
<protein>
    <recommendedName>
        <fullName evidence="1">Glucosidase 2 subunit beta</fullName>
    </recommendedName>
</protein>
<evidence type="ECO:0000256" key="3">
    <source>
        <dbReference type="ARBA" id="ARBA00022824"/>
    </source>
</evidence>
<dbReference type="PANTHER" id="PTHR12630:SF1">
    <property type="entry name" value="GLUCOSIDASE 2 SUBUNIT BETA"/>
    <property type="match status" value="1"/>
</dbReference>
<dbReference type="InterPro" id="IPR036607">
    <property type="entry name" value="PRKCSH"/>
</dbReference>
<evidence type="ECO:0000313" key="9">
    <source>
        <dbReference type="Proteomes" id="UP000005666"/>
    </source>
</evidence>
<feature type="coiled-coil region" evidence="5">
    <location>
        <begin position="181"/>
        <end position="208"/>
    </location>
</feature>
<dbReference type="OMA" id="CCDCSDE"/>
<dbReference type="PANTHER" id="PTHR12630">
    <property type="entry name" value="N-LINKED OLIGOSACCHARIDE PROCESSING"/>
    <property type="match status" value="1"/>
</dbReference>
<dbReference type="STRING" id="1071381.G8BRI9"/>
<keyword evidence="3" id="KW-0256">Endoplasmic reticulum</keyword>
<dbReference type="RefSeq" id="XP_003684799.1">
    <property type="nucleotide sequence ID" value="XM_003684751.1"/>
</dbReference>
<evidence type="ECO:0000313" key="8">
    <source>
        <dbReference type="EMBL" id="CCE62365.1"/>
    </source>
</evidence>
<dbReference type="GO" id="GO:0006491">
    <property type="term" value="P:N-glycan processing"/>
    <property type="evidence" value="ECO:0007669"/>
    <property type="project" value="EnsemblFungi"/>
</dbReference>
<dbReference type="SUPFAM" id="SSF50911">
    <property type="entry name" value="Mannose 6-phosphate receptor domain"/>
    <property type="match status" value="1"/>
</dbReference>
<keyword evidence="4" id="KW-1015">Disulfide bond</keyword>
<evidence type="ECO:0000256" key="5">
    <source>
        <dbReference type="SAM" id="Coils"/>
    </source>
</evidence>
<dbReference type="GO" id="GO:0004558">
    <property type="term" value="F:alpha-1,4-glucosidase activity"/>
    <property type="evidence" value="ECO:0007669"/>
    <property type="project" value="EnsemblFungi"/>
</dbReference>
<dbReference type="Gene3D" id="2.70.130.10">
    <property type="entry name" value="Mannose-6-phosphate receptor binding domain"/>
    <property type="match status" value="1"/>
</dbReference>
<dbReference type="InterPro" id="IPR039794">
    <property type="entry name" value="Gtb1-like"/>
</dbReference>
<feature type="domain" description="MRH" evidence="7">
    <location>
        <begin position="595"/>
        <end position="748"/>
    </location>
</feature>
<dbReference type="eggNOG" id="KOG2397">
    <property type="taxonomic scope" value="Eukaryota"/>
</dbReference>
<evidence type="ECO:0000256" key="2">
    <source>
        <dbReference type="ARBA" id="ARBA00022729"/>
    </source>
</evidence>
<keyword evidence="5" id="KW-0175">Coiled coil</keyword>
<dbReference type="KEGG" id="tpf:TPHA_0C02100"/>